<feature type="region of interest" description="Disordered" evidence="1">
    <location>
        <begin position="1"/>
        <end position="21"/>
    </location>
</feature>
<dbReference type="Pfam" id="PF00046">
    <property type="entry name" value="Homeodomain"/>
    <property type="match status" value="1"/>
</dbReference>
<proteinExistence type="predicted"/>
<dbReference type="AlphaFoldDB" id="A0A0W0XZZ4"/>
<name>A0A0W0XZZ4_9GAMM</name>
<keyword evidence="3" id="KW-0238">DNA-binding</keyword>
<feature type="compositionally biased region" description="Basic residues" evidence="1">
    <location>
        <begin position="1"/>
        <end position="13"/>
    </location>
</feature>
<comment type="caution">
    <text evidence="3">The sequence shown here is derived from an EMBL/GenBank/DDBJ whole genome shotgun (WGS) entry which is preliminary data.</text>
</comment>
<dbReference type="InterPro" id="IPR001356">
    <property type="entry name" value="HD"/>
</dbReference>
<evidence type="ECO:0000313" key="4">
    <source>
        <dbReference type="Proteomes" id="UP000054618"/>
    </source>
</evidence>
<protein>
    <submittedName>
        <fullName evidence="3">Homeobox domain protein</fullName>
    </submittedName>
</protein>
<dbReference type="SMART" id="SM00389">
    <property type="entry name" value="HOX"/>
    <property type="match status" value="1"/>
</dbReference>
<accession>A0A0W0XZZ4</accession>
<sequence length="418" mass="48018">MKRTSLKKSRTPSKRLAPITDYDLKSVPNSQINGRKANRFKEPERLILKDAFKQDTRPSKSTQTQLAERIGVSYVKVNAWFRKERMRTKKTLGEAVSRPIDPAMTPNNDIELTAPECISSNKSAHKLTFFGAKNQPNAVKEKEEEIINPKFIKFEDLIDLSHLERLEYFVESPHLDEITKSSIITKEMARFRANNMQIPFSNYDNFLLAKNLPTIIIPRNIILKFDESMQLIKRHDYHLAAKSLNECMNLVESDSLKFNPEQLSDLKFVISYFLEATLIAFMDNLAFNKKLVNLNSFLFRNEYTEEDIEIEDDLLQANLIKKVSPQKQKGDQSEQINLSEEEQKYALSICNVNRSAAFGVTLFNSEYDVEKKRSNPVSLHTVINARLISTLSQSQRDSYVNGVIHAVADPVFKNALTM</sequence>
<dbReference type="OrthoDB" id="9809206at2"/>
<evidence type="ECO:0000259" key="2">
    <source>
        <dbReference type="PROSITE" id="PS50071"/>
    </source>
</evidence>
<dbReference type="Proteomes" id="UP000054618">
    <property type="component" value="Unassembled WGS sequence"/>
</dbReference>
<evidence type="ECO:0000256" key="1">
    <source>
        <dbReference type="SAM" id="MobiDB-lite"/>
    </source>
</evidence>
<keyword evidence="3" id="KW-0371">Homeobox</keyword>
<dbReference type="PATRIC" id="fig|45073.5.peg.1412"/>
<keyword evidence="4" id="KW-1185">Reference proteome</keyword>
<dbReference type="GO" id="GO:0003677">
    <property type="term" value="F:DNA binding"/>
    <property type="evidence" value="ECO:0007669"/>
    <property type="project" value="UniProtKB-KW"/>
</dbReference>
<dbReference type="SUPFAM" id="SSF46689">
    <property type="entry name" value="Homeodomain-like"/>
    <property type="match status" value="1"/>
</dbReference>
<dbReference type="PROSITE" id="PS50071">
    <property type="entry name" value="HOMEOBOX_2"/>
    <property type="match status" value="1"/>
</dbReference>
<dbReference type="Gene3D" id="1.10.10.60">
    <property type="entry name" value="Homeodomain-like"/>
    <property type="match status" value="1"/>
</dbReference>
<dbReference type="EMBL" id="LNYS01000008">
    <property type="protein sequence ID" value="KTD50015.1"/>
    <property type="molecule type" value="Genomic_DNA"/>
</dbReference>
<feature type="domain" description="Homeobox" evidence="2">
    <location>
        <begin position="31"/>
        <end position="91"/>
    </location>
</feature>
<reference evidence="3 4" key="1">
    <citation type="submission" date="2015-11" db="EMBL/GenBank/DDBJ databases">
        <title>Genomic analysis of 38 Legionella species identifies large and diverse effector repertoires.</title>
        <authorList>
            <person name="Burstein D."/>
            <person name="Amaro F."/>
            <person name="Zusman T."/>
            <person name="Lifshitz Z."/>
            <person name="Cohen O."/>
            <person name="Gilbert J.A."/>
            <person name="Pupko T."/>
            <person name="Shuman H.A."/>
            <person name="Segal G."/>
        </authorList>
    </citation>
    <scope>NUCLEOTIDE SEQUENCE [LARGE SCALE GENOMIC DNA]</scope>
    <source>
        <strain evidence="3 4">CDC#1442-AUS-E</strain>
    </source>
</reference>
<evidence type="ECO:0000313" key="3">
    <source>
        <dbReference type="EMBL" id="KTD50015.1"/>
    </source>
</evidence>
<gene>
    <name evidence="3" type="ORF">Lqui_1340</name>
</gene>
<dbReference type="InterPro" id="IPR009057">
    <property type="entry name" value="Homeodomain-like_sf"/>
</dbReference>
<organism evidence="3 4">
    <name type="scientific">Legionella quinlivanii</name>
    <dbReference type="NCBI Taxonomy" id="45073"/>
    <lineage>
        <taxon>Bacteria</taxon>
        <taxon>Pseudomonadati</taxon>
        <taxon>Pseudomonadota</taxon>
        <taxon>Gammaproteobacteria</taxon>
        <taxon>Legionellales</taxon>
        <taxon>Legionellaceae</taxon>
        <taxon>Legionella</taxon>
    </lineage>
</organism>
<dbReference type="RefSeq" id="WP_058507460.1">
    <property type="nucleotide sequence ID" value="NZ_CAAAIK010000005.1"/>
</dbReference>
<dbReference type="CDD" id="cd00086">
    <property type="entry name" value="homeodomain"/>
    <property type="match status" value="1"/>
</dbReference>